<accession>A0A0A9G2X7</accession>
<proteinExistence type="predicted"/>
<protein>
    <submittedName>
        <fullName evidence="1">Uncharacterized protein</fullName>
    </submittedName>
</protein>
<name>A0A0A9G2X7_ARUDO</name>
<reference evidence="1" key="1">
    <citation type="submission" date="2014-09" db="EMBL/GenBank/DDBJ databases">
        <authorList>
            <person name="Magalhaes I.L.F."/>
            <person name="Oliveira U."/>
            <person name="Santos F.R."/>
            <person name="Vidigal T.H.D.A."/>
            <person name="Brescovit A.D."/>
            <person name="Santos A.J."/>
        </authorList>
    </citation>
    <scope>NUCLEOTIDE SEQUENCE</scope>
    <source>
        <tissue evidence="1">Shoot tissue taken approximately 20 cm above the soil surface</tissue>
    </source>
</reference>
<dbReference type="AlphaFoldDB" id="A0A0A9G2X7"/>
<reference evidence="1" key="2">
    <citation type="journal article" date="2015" name="Data Brief">
        <title>Shoot transcriptome of the giant reed, Arundo donax.</title>
        <authorList>
            <person name="Barrero R.A."/>
            <person name="Guerrero F.D."/>
            <person name="Moolhuijzen P."/>
            <person name="Goolsby J.A."/>
            <person name="Tidwell J."/>
            <person name="Bellgard S.E."/>
            <person name="Bellgard M.I."/>
        </authorList>
    </citation>
    <scope>NUCLEOTIDE SEQUENCE</scope>
    <source>
        <tissue evidence="1">Shoot tissue taken approximately 20 cm above the soil surface</tissue>
    </source>
</reference>
<evidence type="ECO:0000313" key="1">
    <source>
        <dbReference type="EMBL" id="JAE18862.1"/>
    </source>
</evidence>
<dbReference type="EMBL" id="GBRH01179034">
    <property type="protein sequence ID" value="JAE18862.1"/>
    <property type="molecule type" value="Transcribed_RNA"/>
</dbReference>
<sequence length="60" mass="6811">MAIGGKAYAGSTRNLLSILPLSLTLQHIVSLKKAAYYSKKSFIRLAQLHWTCKFRPKVKY</sequence>
<organism evidence="1">
    <name type="scientific">Arundo donax</name>
    <name type="common">Giant reed</name>
    <name type="synonym">Donax arundinaceus</name>
    <dbReference type="NCBI Taxonomy" id="35708"/>
    <lineage>
        <taxon>Eukaryota</taxon>
        <taxon>Viridiplantae</taxon>
        <taxon>Streptophyta</taxon>
        <taxon>Embryophyta</taxon>
        <taxon>Tracheophyta</taxon>
        <taxon>Spermatophyta</taxon>
        <taxon>Magnoliopsida</taxon>
        <taxon>Liliopsida</taxon>
        <taxon>Poales</taxon>
        <taxon>Poaceae</taxon>
        <taxon>PACMAD clade</taxon>
        <taxon>Arundinoideae</taxon>
        <taxon>Arundineae</taxon>
        <taxon>Arundo</taxon>
    </lineage>
</organism>